<reference evidence="1 2" key="1">
    <citation type="journal article" date="2010" name="Nature">
        <title>Genome sequencing and analysis of the model grass Brachypodium distachyon.</title>
        <authorList>
            <consortium name="International Brachypodium Initiative"/>
        </authorList>
    </citation>
    <scope>NUCLEOTIDE SEQUENCE [LARGE SCALE GENOMIC DNA]</scope>
    <source>
        <strain evidence="1 2">Bd21</strain>
    </source>
</reference>
<evidence type="ECO:0000313" key="1">
    <source>
        <dbReference type="EMBL" id="KQK13754.1"/>
    </source>
</evidence>
<reference evidence="2" key="3">
    <citation type="submission" date="2018-08" db="UniProtKB">
        <authorList>
            <consortium name="EnsemblPlants"/>
        </authorList>
    </citation>
    <scope>IDENTIFICATION</scope>
    <source>
        <strain evidence="2">cv. Bd21</strain>
    </source>
</reference>
<accession>A0A0Q3RLG7</accession>
<protein>
    <submittedName>
        <fullName evidence="1 2">Uncharacterized protein</fullName>
    </submittedName>
</protein>
<dbReference type="InParanoid" id="A0A0Q3RLG7"/>
<dbReference type="EnsemblPlants" id="KQK13754">
    <property type="protein sequence ID" value="KQK13754"/>
    <property type="gene ID" value="BRADI_1g12270v3"/>
</dbReference>
<evidence type="ECO:0000313" key="3">
    <source>
        <dbReference type="Proteomes" id="UP000008810"/>
    </source>
</evidence>
<dbReference type="EMBL" id="CM000880">
    <property type="protein sequence ID" value="KQK13754.1"/>
    <property type="molecule type" value="Genomic_DNA"/>
</dbReference>
<dbReference type="Gramene" id="KQK13754">
    <property type="protein sequence ID" value="KQK13754"/>
    <property type="gene ID" value="BRADI_1g12270v3"/>
</dbReference>
<reference evidence="1" key="2">
    <citation type="submission" date="2017-06" db="EMBL/GenBank/DDBJ databases">
        <title>WGS assembly of Brachypodium distachyon.</title>
        <authorList>
            <consortium name="The International Brachypodium Initiative"/>
            <person name="Lucas S."/>
            <person name="Harmon-Smith M."/>
            <person name="Lail K."/>
            <person name="Tice H."/>
            <person name="Grimwood J."/>
            <person name="Bruce D."/>
            <person name="Barry K."/>
            <person name="Shu S."/>
            <person name="Lindquist E."/>
            <person name="Wang M."/>
            <person name="Pitluck S."/>
            <person name="Vogel J.P."/>
            <person name="Garvin D.F."/>
            <person name="Mockler T.C."/>
            <person name="Schmutz J."/>
            <person name="Rokhsar D."/>
            <person name="Bevan M.W."/>
        </authorList>
    </citation>
    <scope>NUCLEOTIDE SEQUENCE</scope>
    <source>
        <strain evidence="1">Bd21</strain>
    </source>
</reference>
<dbReference type="Proteomes" id="UP000008810">
    <property type="component" value="Chromosome 1"/>
</dbReference>
<gene>
    <name evidence="1" type="ORF">BRADI_1g12270v3</name>
</gene>
<keyword evidence="3" id="KW-1185">Reference proteome</keyword>
<sequence length="88" mass="9530">MPGGQVCLRCKPLFNENLTLNHILYLCASNAYESTALRYPVGDGAQSSRGRVRSGTTMRPCSFHAVRTMASKCRGGALQKPERGGGRN</sequence>
<evidence type="ECO:0000313" key="2">
    <source>
        <dbReference type="EnsemblPlants" id="KQK13754"/>
    </source>
</evidence>
<organism evidence="1">
    <name type="scientific">Brachypodium distachyon</name>
    <name type="common">Purple false brome</name>
    <name type="synonym">Trachynia distachya</name>
    <dbReference type="NCBI Taxonomy" id="15368"/>
    <lineage>
        <taxon>Eukaryota</taxon>
        <taxon>Viridiplantae</taxon>
        <taxon>Streptophyta</taxon>
        <taxon>Embryophyta</taxon>
        <taxon>Tracheophyta</taxon>
        <taxon>Spermatophyta</taxon>
        <taxon>Magnoliopsida</taxon>
        <taxon>Liliopsida</taxon>
        <taxon>Poales</taxon>
        <taxon>Poaceae</taxon>
        <taxon>BOP clade</taxon>
        <taxon>Pooideae</taxon>
        <taxon>Stipodae</taxon>
        <taxon>Brachypodieae</taxon>
        <taxon>Brachypodium</taxon>
    </lineage>
</organism>
<dbReference type="AlphaFoldDB" id="A0A0Q3RLG7"/>
<proteinExistence type="predicted"/>
<name>A0A0Q3RLG7_BRADI</name>